<dbReference type="InterPro" id="IPR009739">
    <property type="entry name" value="LprI-like_N"/>
</dbReference>
<feature type="signal peptide" evidence="1">
    <location>
        <begin position="1"/>
        <end position="23"/>
    </location>
</feature>
<evidence type="ECO:0000313" key="3">
    <source>
        <dbReference type="EMBL" id="SOD95426.1"/>
    </source>
</evidence>
<feature type="domain" description="Lysozyme inhibitor LprI-like N-terminal" evidence="2">
    <location>
        <begin position="30"/>
        <end position="121"/>
    </location>
</feature>
<gene>
    <name evidence="3" type="ORF">SAMN05421508_104336</name>
</gene>
<dbReference type="Proteomes" id="UP000219621">
    <property type="component" value="Unassembled WGS sequence"/>
</dbReference>
<dbReference type="RefSeq" id="WP_097279284.1">
    <property type="nucleotide sequence ID" value="NZ_OCNJ01000004.1"/>
</dbReference>
<evidence type="ECO:0000313" key="4">
    <source>
        <dbReference type="Proteomes" id="UP000219621"/>
    </source>
</evidence>
<accession>A0A286GJN4</accession>
<evidence type="ECO:0000256" key="1">
    <source>
        <dbReference type="SAM" id="SignalP"/>
    </source>
</evidence>
<keyword evidence="4" id="KW-1185">Reference proteome</keyword>
<dbReference type="EMBL" id="OCNJ01000004">
    <property type="protein sequence ID" value="SOD95426.1"/>
    <property type="molecule type" value="Genomic_DNA"/>
</dbReference>
<keyword evidence="1" id="KW-0732">Signal</keyword>
<sequence length="532" mass="53817">MGKGIGCLTGALLALLGAAPATAAEPSFDCTAAGGAMERLICADGGLATLDAALAEAFAARKAAKPEAAKRLTQEQRAWIAARDRACPAPTVAADEEPAPAAVWAAAPCVAGQYRARLAALGAAPPPTDRLPAGEVHPLCVLTAVLLADAGEAEGVALEDCTAGTAHVPLTVEDGFVAVPGAALAPFGLAYGATHRVGTLPDGRALVQTAFTLGGTGWFGDLVAVAEDRGRLRTEVVWAGGDRCNGGLDTAELDGDRLRVTTALTPAALLDLGRPDGGQDDPPPSAVPDCASCCVGTMTAERALDPAAPVRLTAVAVDGADDTPFLDDPDDAAARCFGDALAAAAPTRPAALKRPALAALVERFDACMAQTAAAPSDSCAFLTRVAEAGATRFEPIAGAWNSDWEAYVATETLAGAEVCGIAADVGADAAYFCDVGDLASAEEAEARAAALAEAVRGCFAGARETLEPVAAEENEFYRATSPGRHAFLLPGGGVRMAVRSVTHLDRASGTSYHRMSFCAATTRAPDAGDLCP</sequence>
<name>A0A286GJN4_9PROT</name>
<dbReference type="Gene3D" id="1.20.1270.180">
    <property type="match status" value="1"/>
</dbReference>
<dbReference type="OrthoDB" id="7357458at2"/>
<evidence type="ECO:0000259" key="2">
    <source>
        <dbReference type="Pfam" id="PF07007"/>
    </source>
</evidence>
<dbReference type="AlphaFoldDB" id="A0A286GJN4"/>
<organism evidence="3 4">
    <name type="scientific">Caenispirillum bisanense</name>
    <dbReference type="NCBI Taxonomy" id="414052"/>
    <lineage>
        <taxon>Bacteria</taxon>
        <taxon>Pseudomonadati</taxon>
        <taxon>Pseudomonadota</taxon>
        <taxon>Alphaproteobacteria</taxon>
        <taxon>Rhodospirillales</taxon>
        <taxon>Novispirillaceae</taxon>
        <taxon>Caenispirillum</taxon>
    </lineage>
</organism>
<protein>
    <submittedName>
        <fullName evidence="3">Uncharacterized conserved protein YecT, DUF1311 family</fullName>
    </submittedName>
</protein>
<proteinExistence type="predicted"/>
<reference evidence="3 4" key="1">
    <citation type="submission" date="2017-09" db="EMBL/GenBank/DDBJ databases">
        <authorList>
            <person name="Ehlers B."/>
            <person name="Leendertz F.H."/>
        </authorList>
    </citation>
    <scope>NUCLEOTIDE SEQUENCE [LARGE SCALE GENOMIC DNA]</scope>
    <source>
        <strain evidence="3 4">USBA 140</strain>
    </source>
</reference>
<feature type="chain" id="PRO_5012289992" evidence="1">
    <location>
        <begin position="24"/>
        <end position="532"/>
    </location>
</feature>
<dbReference type="Pfam" id="PF07007">
    <property type="entry name" value="LprI"/>
    <property type="match status" value="1"/>
</dbReference>